<comment type="caution">
    <text evidence="2">The sequence shown here is derived from an EMBL/GenBank/DDBJ whole genome shotgun (WGS) entry which is preliminary data.</text>
</comment>
<gene>
    <name evidence="2" type="ORF">PIB30_098109</name>
</gene>
<reference evidence="2 3" key="1">
    <citation type="journal article" date="2023" name="Plants (Basel)">
        <title>Bridging the Gap: Combining Genomics and Transcriptomics Approaches to Understand Stylosanthes scabra, an Orphan Legume from the Brazilian Caatinga.</title>
        <authorList>
            <person name="Ferreira-Neto J.R.C."/>
            <person name="da Silva M.D."/>
            <person name="Binneck E."/>
            <person name="de Melo N.F."/>
            <person name="da Silva R.H."/>
            <person name="de Melo A.L.T.M."/>
            <person name="Pandolfi V."/>
            <person name="Bustamante F.O."/>
            <person name="Brasileiro-Vidal A.C."/>
            <person name="Benko-Iseppon A.M."/>
        </authorList>
    </citation>
    <scope>NUCLEOTIDE SEQUENCE [LARGE SCALE GENOMIC DNA]</scope>
    <source>
        <tissue evidence="2">Leaves</tissue>
    </source>
</reference>
<evidence type="ECO:0000256" key="1">
    <source>
        <dbReference type="SAM" id="MobiDB-lite"/>
    </source>
</evidence>
<keyword evidence="3" id="KW-1185">Reference proteome</keyword>
<sequence>MEKKVAPAASSFAAAAVTGEKKERNRASTYVYVRESEGTEVRERYVEGDSATIAFQSRRRGKWKREKRTDEEENEIVGVCVCRRVREKKLTERENEGSLTTTELLPFIPCLAPPRLILFLPLSPKTTTNPMFTGVCLVRSSLGLRCEEKSENGGCWFAWWCHKRESPEPPLRHQKFTM</sequence>
<evidence type="ECO:0000313" key="3">
    <source>
        <dbReference type="Proteomes" id="UP001341840"/>
    </source>
</evidence>
<evidence type="ECO:0000313" key="2">
    <source>
        <dbReference type="EMBL" id="MED6201742.1"/>
    </source>
</evidence>
<protein>
    <submittedName>
        <fullName evidence="2">Uncharacterized protein</fullName>
    </submittedName>
</protein>
<feature type="non-terminal residue" evidence="2">
    <location>
        <position position="178"/>
    </location>
</feature>
<feature type="region of interest" description="Disordered" evidence="1">
    <location>
        <begin position="1"/>
        <end position="25"/>
    </location>
</feature>
<name>A0ABU6XVK2_9FABA</name>
<proteinExistence type="predicted"/>
<dbReference type="EMBL" id="JASCZI010213924">
    <property type="protein sequence ID" value="MED6201742.1"/>
    <property type="molecule type" value="Genomic_DNA"/>
</dbReference>
<dbReference type="Proteomes" id="UP001341840">
    <property type="component" value="Unassembled WGS sequence"/>
</dbReference>
<organism evidence="2 3">
    <name type="scientific">Stylosanthes scabra</name>
    <dbReference type="NCBI Taxonomy" id="79078"/>
    <lineage>
        <taxon>Eukaryota</taxon>
        <taxon>Viridiplantae</taxon>
        <taxon>Streptophyta</taxon>
        <taxon>Embryophyta</taxon>
        <taxon>Tracheophyta</taxon>
        <taxon>Spermatophyta</taxon>
        <taxon>Magnoliopsida</taxon>
        <taxon>eudicotyledons</taxon>
        <taxon>Gunneridae</taxon>
        <taxon>Pentapetalae</taxon>
        <taxon>rosids</taxon>
        <taxon>fabids</taxon>
        <taxon>Fabales</taxon>
        <taxon>Fabaceae</taxon>
        <taxon>Papilionoideae</taxon>
        <taxon>50 kb inversion clade</taxon>
        <taxon>dalbergioids sensu lato</taxon>
        <taxon>Dalbergieae</taxon>
        <taxon>Pterocarpus clade</taxon>
        <taxon>Stylosanthes</taxon>
    </lineage>
</organism>
<accession>A0ABU6XVK2</accession>
<feature type="compositionally biased region" description="Low complexity" evidence="1">
    <location>
        <begin position="1"/>
        <end position="16"/>
    </location>
</feature>